<dbReference type="NCBIfam" id="TIGR03859">
    <property type="entry name" value="PQQ_PqqD"/>
    <property type="match status" value="1"/>
</dbReference>
<proteinExistence type="predicted"/>
<dbReference type="UniPathway" id="UPA00539"/>
<evidence type="ECO:0000313" key="4">
    <source>
        <dbReference type="EMBL" id="KAB0583399.1"/>
    </source>
</evidence>
<dbReference type="InterPro" id="IPR022479">
    <property type="entry name" value="PqqD_bac"/>
</dbReference>
<keyword evidence="5" id="KW-1185">Reference proteome</keyword>
<comment type="subunit">
    <text evidence="2">Monomer. Interacts with PqqE.</text>
</comment>
<comment type="caution">
    <text evidence="4">The sequence shown here is derived from an EMBL/GenBank/DDBJ whole genome shotgun (WGS) entry which is preliminary data.</text>
</comment>
<dbReference type="InterPro" id="IPR008792">
    <property type="entry name" value="PQQD"/>
</dbReference>
<evidence type="ECO:0000256" key="3">
    <source>
        <dbReference type="ARBA" id="ARBA00022905"/>
    </source>
</evidence>
<keyword evidence="3" id="KW-0884">PQQ biosynthesis</keyword>
<organism evidence="4 5">
    <name type="scientific">Ideonella dechloratans</name>
    <dbReference type="NCBI Taxonomy" id="36863"/>
    <lineage>
        <taxon>Bacteria</taxon>
        <taxon>Pseudomonadati</taxon>
        <taxon>Pseudomonadota</taxon>
        <taxon>Betaproteobacteria</taxon>
        <taxon>Burkholderiales</taxon>
        <taxon>Sphaerotilaceae</taxon>
        <taxon>Ideonella</taxon>
    </lineage>
</organism>
<dbReference type="InterPro" id="IPR041881">
    <property type="entry name" value="PqqD_sf"/>
</dbReference>
<sequence length="90" mass="9963">MNPALPLTVSPRIAPLFRLQYEAAQEAWVLLYPEGMVRLNTPAAEILRRCDGQRDVAAIIADLEQCFQQSGLADDVQAFLGHAGERGWLV</sequence>
<dbReference type="OrthoDB" id="7356791at2"/>
<gene>
    <name evidence="4" type="primary">pqqD</name>
    <name evidence="4" type="ORF">F7Q92_07855</name>
</gene>
<dbReference type="GO" id="GO:0018189">
    <property type="term" value="P:pyrroloquinoline quinone biosynthetic process"/>
    <property type="evidence" value="ECO:0007669"/>
    <property type="project" value="UniProtKB-UniPathway"/>
</dbReference>
<evidence type="ECO:0000256" key="2">
    <source>
        <dbReference type="ARBA" id="ARBA00011741"/>
    </source>
</evidence>
<reference evidence="4 5" key="1">
    <citation type="submission" date="2019-09" db="EMBL/GenBank/DDBJ databases">
        <title>Draft genome sequences of 48 bacterial type strains from the CCUG.</title>
        <authorList>
            <person name="Tunovic T."/>
            <person name="Pineiro-Iglesias B."/>
            <person name="Unosson C."/>
            <person name="Inganas E."/>
            <person name="Ohlen M."/>
            <person name="Cardew S."/>
            <person name="Jensie-Markopoulos S."/>
            <person name="Salva-Serra F."/>
            <person name="Jaen-Luchoro D."/>
            <person name="Karlsson R."/>
            <person name="Svensson-Stadler L."/>
            <person name="Chun J."/>
            <person name="Moore E."/>
        </authorList>
    </citation>
    <scope>NUCLEOTIDE SEQUENCE [LARGE SCALE GENOMIC DNA]</scope>
    <source>
        <strain evidence="4 5">CCUG 30977</strain>
    </source>
</reference>
<dbReference type="Proteomes" id="UP000430120">
    <property type="component" value="Unassembled WGS sequence"/>
</dbReference>
<dbReference type="GO" id="GO:0048038">
    <property type="term" value="F:quinone binding"/>
    <property type="evidence" value="ECO:0007669"/>
    <property type="project" value="InterPro"/>
</dbReference>
<dbReference type="Pfam" id="PF05402">
    <property type="entry name" value="PqqD"/>
    <property type="match status" value="1"/>
</dbReference>
<accession>A0A643FD11</accession>
<name>A0A643FD11_IDEDE</name>
<evidence type="ECO:0000256" key="1">
    <source>
        <dbReference type="ARBA" id="ARBA00004886"/>
    </source>
</evidence>
<dbReference type="EMBL" id="VZPB01000014">
    <property type="protein sequence ID" value="KAB0583399.1"/>
    <property type="molecule type" value="Genomic_DNA"/>
</dbReference>
<dbReference type="Gene3D" id="1.10.10.1150">
    <property type="entry name" value="Coenzyme PQQ synthesis protein D (PqqD)"/>
    <property type="match status" value="1"/>
</dbReference>
<comment type="pathway">
    <text evidence="1">Cofactor biosynthesis; pyrroloquinoline quinone biosynthesis.</text>
</comment>
<evidence type="ECO:0000313" key="5">
    <source>
        <dbReference type="Proteomes" id="UP000430120"/>
    </source>
</evidence>
<protein>
    <submittedName>
        <fullName evidence="4">Pyrroloquinoline quinone biosynthesis peptide chaperone PqqD</fullName>
    </submittedName>
</protein>
<dbReference type="RefSeq" id="WP_151123626.1">
    <property type="nucleotide sequence ID" value="NZ_CP088081.1"/>
</dbReference>
<dbReference type="AlphaFoldDB" id="A0A643FD11"/>